<dbReference type="Pfam" id="PF23571">
    <property type="entry name" value="GH3_M"/>
    <property type="match status" value="1"/>
</dbReference>
<dbReference type="GO" id="GO:0016881">
    <property type="term" value="F:acid-amino acid ligase activity"/>
    <property type="evidence" value="ECO:0007669"/>
    <property type="project" value="TreeGrafter"/>
</dbReference>
<dbReference type="HOGENOM" id="CLU_062473_0_0_1"/>
<dbReference type="AlphaFoldDB" id="A0A0C9XKC9"/>
<dbReference type="OrthoDB" id="2979464at2759"/>
<dbReference type="Pfam" id="PF03321">
    <property type="entry name" value="GH3"/>
    <property type="match status" value="1"/>
</dbReference>
<feature type="domain" description="GH3 C-terminal" evidence="2">
    <location>
        <begin position="238"/>
        <end position="344"/>
    </location>
</feature>
<dbReference type="Pfam" id="PF23572">
    <property type="entry name" value="GH3_C"/>
    <property type="match status" value="1"/>
</dbReference>
<dbReference type="PANTHER" id="PTHR31901:SF9">
    <property type="entry name" value="GH3 DOMAIN-CONTAINING PROTEIN"/>
    <property type="match status" value="1"/>
</dbReference>
<evidence type="ECO:0000313" key="4">
    <source>
        <dbReference type="Proteomes" id="UP000054477"/>
    </source>
</evidence>
<organism evidence="3 4">
    <name type="scientific">Laccaria amethystina LaAM-08-1</name>
    <dbReference type="NCBI Taxonomy" id="1095629"/>
    <lineage>
        <taxon>Eukaryota</taxon>
        <taxon>Fungi</taxon>
        <taxon>Dikarya</taxon>
        <taxon>Basidiomycota</taxon>
        <taxon>Agaricomycotina</taxon>
        <taxon>Agaricomycetes</taxon>
        <taxon>Agaricomycetidae</taxon>
        <taxon>Agaricales</taxon>
        <taxon>Agaricineae</taxon>
        <taxon>Hydnangiaceae</taxon>
        <taxon>Laccaria</taxon>
    </lineage>
</organism>
<dbReference type="PANTHER" id="PTHR31901">
    <property type="entry name" value="GH3 DOMAIN-CONTAINING PROTEIN"/>
    <property type="match status" value="1"/>
</dbReference>
<evidence type="ECO:0000259" key="2">
    <source>
        <dbReference type="Pfam" id="PF23572"/>
    </source>
</evidence>
<dbReference type="Proteomes" id="UP000054477">
    <property type="component" value="Unassembled WGS sequence"/>
</dbReference>
<dbReference type="GO" id="GO:0005737">
    <property type="term" value="C:cytoplasm"/>
    <property type="evidence" value="ECO:0007669"/>
    <property type="project" value="TreeGrafter"/>
</dbReference>
<dbReference type="InterPro" id="IPR055377">
    <property type="entry name" value="GH3_M"/>
</dbReference>
<reference evidence="3 4" key="1">
    <citation type="submission" date="2014-04" db="EMBL/GenBank/DDBJ databases">
        <authorList>
            <consortium name="DOE Joint Genome Institute"/>
            <person name="Kuo A."/>
            <person name="Kohler A."/>
            <person name="Nagy L.G."/>
            <person name="Floudas D."/>
            <person name="Copeland A."/>
            <person name="Barry K.W."/>
            <person name="Cichocki N."/>
            <person name="Veneault-Fourrey C."/>
            <person name="LaButti K."/>
            <person name="Lindquist E.A."/>
            <person name="Lipzen A."/>
            <person name="Lundell T."/>
            <person name="Morin E."/>
            <person name="Murat C."/>
            <person name="Sun H."/>
            <person name="Tunlid A."/>
            <person name="Henrissat B."/>
            <person name="Grigoriev I.V."/>
            <person name="Hibbett D.S."/>
            <person name="Martin F."/>
            <person name="Nordberg H.P."/>
            <person name="Cantor M.N."/>
            <person name="Hua S.X."/>
        </authorList>
    </citation>
    <scope>NUCLEOTIDE SEQUENCE [LARGE SCALE GENOMIC DNA]</scope>
    <source>
        <strain evidence="3 4">LaAM-08-1</strain>
    </source>
</reference>
<evidence type="ECO:0000313" key="3">
    <source>
        <dbReference type="EMBL" id="KIJ98001.1"/>
    </source>
</evidence>
<gene>
    <name evidence="3" type="ORF">K443DRAFT_104712</name>
</gene>
<protein>
    <submittedName>
        <fullName evidence="3">Uncharacterized protein</fullName>
    </submittedName>
</protein>
<reference evidence="4" key="2">
    <citation type="submission" date="2015-01" db="EMBL/GenBank/DDBJ databases">
        <title>Evolutionary Origins and Diversification of the Mycorrhizal Mutualists.</title>
        <authorList>
            <consortium name="DOE Joint Genome Institute"/>
            <consortium name="Mycorrhizal Genomics Consortium"/>
            <person name="Kohler A."/>
            <person name="Kuo A."/>
            <person name="Nagy L.G."/>
            <person name="Floudas D."/>
            <person name="Copeland A."/>
            <person name="Barry K.W."/>
            <person name="Cichocki N."/>
            <person name="Veneault-Fourrey C."/>
            <person name="LaButti K."/>
            <person name="Lindquist E.A."/>
            <person name="Lipzen A."/>
            <person name="Lundell T."/>
            <person name="Morin E."/>
            <person name="Murat C."/>
            <person name="Riley R."/>
            <person name="Ohm R."/>
            <person name="Sun H."/>
            <person name="Tunlid A."/>
            <person name="Henrissat B."/>
            <person name="Grigoriev I.V."/>
            <person name="Hibbett D.S."/>
            <person name="Martin F."/>
        </authorList>
    </citation>
    <scope>NUCLEOTIDE SEQUENCE [LARGE SCALE GENOMIC DNA]</scope>
    <source>
        <strain evidence="4">LaAM-08-1</strain>
    </source>
</reference>
<keyword evidence="4" id="KW-1185">Reference proteome</keyword>
<dbReference type="EMBL" id="KN838679">
    <property type="protein sequence ID" value="KIJ98001.1"/>
    <property type="molecule type" value="Genomic_DNA"/>
</dbReference>
<dbReference type="InterPro" id="IPR055378">
    <property type="entry name" value="GH3_C"/>
</dbReference>
<proteinExistence type="predicted"/>
<evidence type="ECO:0000259" key="1">
    <source>
        <dbReference type="Pfam" id="PF23571"/>
    </source>
</evidence>
<dbReference type="InterPro" id="IPR004993">
    <property type="entry name" value="GH3"/>
</dbReference>
<accession>A0A0C9XKC9</accession>
<feature type="domain" description="GH3 middle" evidence="1">
    <location>
        <begin position="154"/>
        <end position="221"/>
    </location>
</feature>
<sequence>MGNLFMTMFFAVTDPLLVCIVAGYTSIVYDAVLSLEEHWDVVVDAIEKGTIPDVYDLDYCRPYLEVHIRPNPQRAGELRSIEKGTEGWLKQIWPSLKIITASNSGSYAAFAPKIRYHVGPTVGIQSMHYASTECTVGSGYDPANDHNLYRVSRDAHIEYLDVTEPESVEAVHQAWDIQSGKRYELVVTTKPGLWRYQLRDVIEVGGFDPSDGQPLIRFVERRGVGFRIYGEMVTDEVIQKAIHSTRDTLGRVLEFVVELDERQLPRTYGYFVELEGELGPDPDSAPRKVQEILLTNPGYKMFTDNGSIGIPTIRILAPRTFRGYREWKLGVTGHPMGQVKVPTSTVDLATKEWLARRVILEVGLPSAASFA</sequence>
<name>A0A0C9XKC9_9AGAR</name>